<accession>A0A917Q7M8</accession>
<feature type="region of interest" description="Disordered" evidence="1">
    <location>
        <begin position="1"/>
        <end position="30"/>
    </location>
</feature>
<evidence type="ECO:0000313" key="4">
    <source>
        <dbReference type="Proteomes" id="UP000600449"/>
    </source>
</evidence>
<gene>
    <name evidence="3" type="ORF">GCM10011322_13410</name>
</gene>
<evidence type="ECO:0000259" key="2">
    <source>
        <dbReference type="Pfam" id="PF12728"/>
    </source>
</evidence>
<dbReference type="AlphaFoldDB" id="A0A917Q7M8"/>
<evidence type="ECO:0000256" key="1">
    <source>
        <dbReference type="SAM" id="MobiDB-lite"/>
    </source>
</evidence>
<protein>
    <recommendedName>
        <fullName evidence="2">Helix-turn-helix domain-containing protein</fullName>
    </recommendedName>
</protein>
<organism evidence="3 4">
    <name type="scientific">Salinarimonas ramus</name>
    <dbReference type="NCBI Taxonomy" id="690164"/>
    <lineage>
        <taxon>Bacteria</taxon>
        <taxon>Pseudomonadati</taxon>
        <taxon>Pseudomonadota</taxon>
        <taxon>Alphaproteobacteria</taxon>
        <taxon>Hyphomicrobiales</taxon>
        <taxon>Salinarimonadaceae</taxon>
        <taxon>Salinarimonas</taxon>
    </lineage>
</organism>
<comment type="caution">
    <text evidence="3">The sequence shown here is derived from an EMBL/GenBank/DDBJ whole genome shotgun (WGS) entry which is preliminary data.</text>
</comment>
<sequence length="87" mass="9254">MRAGIDRVDDVAGTKRTETEMNDKSTSTRNVAPLGLGVSDAARAAGVGRTAVYEALKSGALVARKLGRRTIILIDDLNAWLASLPRM</sequence>
<proteinExistence type="predicted"/>
<evidence type="ECO:0000313" key="3">
    <source>
        <dbReference type="EMBL" id="GGK28220.1"/>
    </source>
</evidence>
<keyword evidence="4" id="KW-1185">Reference proteome</keyword>
<feature type="domain" description="Helix-turn-helix" evidence="2">
    <location>
        <begin position="36"/>
        <end position="83"/>
    </location>
</feature>
<dbReference type="EMBL" id="BMMF01000003">
    <property type="protein sequence ID" value="GGK28220.1"/>
    <property type="molecule type" value="Genomic_DNA"/>
</dbReference>
<reference evidence="3 4" key="1">
    <citation type="journal article" date="2014" name="Int. J. Syst. Evol. Microbiol.">
        <title>Complete genome sequence of Corynebacterium casei LMG S-19264T (=DSM 44701T), isolated from a smear-ripened cheese.</title>
        <authorList>
            <consortium name="US DOE Joint Genome Institute (JGI-PGF)"/>
            <person name="Walter F."/>
            <person name="Albersmeier A."/>
            <person name="Kalinowski J."/>
            <person name="Ruckert C."/>
        </authorList>
    </citation>
    <scope>NUCLEOTIDE SEQUENCE [LARGE SCALE GENOMIC DNA]</scope>
    <source>
        <strain evidence="3 4">CGMCC 1.9161</strain>
    </source>
</reference>
<dbReference type="Pfam" id="PF12728">
    <property type="entry name" value="HTH_17"/>
    <property type="match status" value="1"/>
</dbReference>
<dbReference type="InterPro" id="IPR041657">
    <property type="entry name" value="HTH_17"/>
</dbReference>
<name>A0A917Q7M8_9HYPH</name>
<dbReference type="Proteomes" id="UP000600449">
    <property type="component" value="Unassembled WGS sequence"/>
</dbReference>
<feature type="compositionally biased region" description="Basic and acidic residues" evidence="1">
    <location>
        <begin position="1"/>
        <end position="23"/>
    </location>
</feature>